<accession>A0A5C1DHE7</accession>
<dbReference type="EMBL" id="CP043473">
    <property type="protein sequence ID" value="QEL56210.1"/>
    <property type="molecule type" value="Genomic_DNA"/>
</dbReference>
<evidence type="ECO:0000313" key="4">
    <source>
        <dbReference type="Proteomes" id="UP000322079"/>
    </source>
</evidence>
<dbReference type="Proteomes" id="UP000322079">
    <property type="component" value="Chromosome"/>
</dbReference>
<feature type="compositionally biased region" description="Pro residues" evidence="1">
    <location>
        <begin position="31"/>
        <end position="46"/>
    </location>
</feature>
<keyword evidence="4" id="KW-1185">Reference proteome</keyword>
<reference evidence="3 4" key="1">
    <citation type="submission" date="2019-08" db="EMBL/GenBank/DDBJ databases">
        <title>Chromobacterium paludis, a novel bacterium isolated from a Maryland marsh pond.</title>
        <authorList>
            <person name="Blackburn M.B."/>
            <person name="Gundersen-Rindal D.E."/>
        </authorList>
    </citation>
    <scope>NUCLEOTIDE SEQUENCE [LARGE SCALE GENOMIC DNA]</scope>
    <source>
        <strain evidence="4">IIBBL 257-1</strain>
    </source>
</reference>
<name>A0A5C1DHE7_9NEIS</name>
<keyword evidence="2" id="KW-0732">Signal</keyword>
<gene>
    <name evidence="3" type="ORF">FYK34_11875</name>
</gene>
<proteinExistence type="predicted"/>
<dbReference type="AlphaFoldDB" id="A0A5C1DHE7"/>
<feature type="signal peptide" evidence="2">
    <location>
        <begin position="1"/>
        <end position="22"/>
    </location>
</feature>
<sequence length="112" mass="11569">MVIPRRARPAVLLLIAAAAGGAAWRLWPAEAPAPPPPAAAKPPPAALPAQPIVHQATPAQPWHPPSRPALPPVKKGGDSWRPEAAPVVAKTEVQRGAPDIPDAQPLPRPPAP</sequence>
<feature type="region of interest" description="Disordered" evidence="1">
    <location>
        <begin position="27"/>
        <end position="112"/>
    </location>
</feature>
<evidence type="ECO:0000256" key="1">
    <source>
        <dbReference type="SAM" id="MobiDB-lite"/>
    </source>
</evidence>
<evidence type="ECO:0000256" key="2">
    <source>
        <dbReference type="SAM" id="SignalP"/>
    </source>
</evidence>
<feature type="chain" id="PRO_5023090029" evidence="2">
    <location>
        <begin position="23"/>
        <end position="112"/>
    </location>
</feature>
<protein>
    <submittedName>
        <fullName evidence="3">Uncharacterized protein</fullName>
    </submittedName>
</protein>
<organism evidence="3 4">
    <name type="scientific">Chromobacterium paludis</name>
    <dbReference type="NCBI Taxonomy" id="2605945"/>
    <lineage>
        <taxon>Bacteria</taxon>
        <taxon>Pseudomonadati</taxon>
        <taxon>Pseudomonadota</taxon>
        <taxon>Betaproteobacteria</taxon>
        <taxon>Neisseriales</taxon>
        <taxon>Chromobacteriaceae</taxon>
        <taxon>Chromobacterium</taxon>
    </lineage>
</organism>
<feature type="compositionally biased region" description="Pro residues" evidence="1">
    <location>
        <begin position="61"/>
        <end position="71"/>
    </location>
</feature>
<dbReference type="KEGG" id="chrm:FYK34_11875"/>
<evidence type="ECO:0000313" key="3">
    <source>
        <dbReference type="EMBL" id="QEL56210.1"/>
    </source>
</evidence>